<evidence type="ECO:0000313" key="3">
    <source>
        <dbReference type="EMBL" id="TMJ13945.1"/>
    </source>
</evidence>
<feature type="domain" description="VOC" evidence="2">
    <location>
        <begin position="11"/>
        <end position="138"/>
    </location>
</feature>
<dbReference type="InterPro" id="IPR037523">
    <property type="entry name" value="VOC_core"/>
</dbReference>
<dbReference type="AlphaFoldDB" id="A0A537M160"/>
<protein>
    <recommendedName>
        <fullName evidence="2">VOC domain-containing protein</fullName>
    </recommendedName>
</protein>
<dbReference type="GO" id="GO:0046872">
    <property type="term" value="F:metal ion binding"/>
    <property type="evidence" value="ECO:0007669"/>
    <property type="project" value="UniProtKB-KW"/>
</dbReference>
<reference evidence="3 4" key="1">
    <citation type="journal article" date="2019" name="Nat. Microbiol.">
        <title>Mediterranean grassland soil C-N compound turnover is dependent on rainfall and depth, and is mediated by genomically divergent microorganisms.</title>
        <authorList>
            <person name="Diamond S."/>
            <person name="Andeer P.F."/>
            <person name="Li Z."/>
            <person name="Crits-Christoph A."/>
            <person name="Burstein D."/>
            <person name="Anantharaman K."/>
            <person name="Lane K.R."/>
            <person name="Thomas B.C."/>
            <person name="Pan C."/>
            <person name="Northen T.R."/>
            <person name="Banfield J.F."/>
        </authorList>
    </citation>
    <scope>NUCLEOTIDE SEQUENCE [LARGE SCALE GENOMIC DNA]</scope>
    <source>
        <strain evidence="3">NP_5</strain>
    </source>
</reference>
<keyword evidence="1" id="KW-0479">Metal-binding</keyword>
<dbReference type="EMBL" id="VBAM01000135">
    <property type="protein sequence ID" value="TMJ13945.1"/>
    <property type="molecule type" value="Genomic_DNA"/>
</dbReference>
<dbReference type="PROSITE" id="PS51819">
    <property type="entry name" value="VOC"/>
    <property type="match status" value="1"/>
</dbReference>
<dbReference type="InterPro" id="IPR029068">
    <property type="entry name" value="Glyas_Bleomycin-R_OHBP_Dase"/>
</dbReference>
<dbReference type="PANTHER" id="PTHR43048:SF3">
    <property type="entry name" value="METHYLMALONYL-COA EPIMERASE, MITOCHONDRIAL"/>
    <property type="match status" value="1"/>
</dbReference>
<sequence length="149" mass="16674">MTQGPDPMIRRIDHIGVIVNDLAEARRWLVEVFGLPLQRTVELSDGRIRGEFYACGEVDIEVLEIGDPEMRSRRLGDGKQARIEHIAVEVDHLGDALARLAVHGVRTTSPEPRRTGNRLNMWTVEETTGGISYQLIQRLPDPSTGKRPG</sequence>
<dbReference type="SUPFAM" id="SSF54593">
    <property type="entry name" value="Glyoxalase/Bleomycin resistance protein/Dihydroxybiphenyl dioxygenase"/>
    <property type="match status" value="1"/>
</dbReference>
<gene>
    <name evidence="3" type="ORF">E6H02_04245</name>
</gene>
<dbReference type="InterPro" id="IPR004360">
    <property type="entry name" value="Glyas_Fos-R_dOase_dom"/>
</dbReference>
<evidence type="ECO:0000313" key="4">
    <source>
        <dbReference type="Proteomes" id="UP000320393"/>
    </source>
</evidence>
<dbReference type="InterPro" id="IPR051785">
    <property type="entry name" value="MMCE/EMCE_epimerase"/>
</dbReference>
<organism evidence="3 4">
    <name type="scientific">Candidatus Segetimicrobium genomatis</name>
    <dbReference type="NCBI Taxonomy" id="2569760"/>
    <lineage>
        <taxon>Bacteria</taxon>
        <taxon>Bacillati</taxon>
        <taxon>Candidatus Sysuimicrobiota</taxon>
        <taxon>Candidatus Sysuimicrobiia</taxon>
        <taxon>Candidatus Sysuimicrobiales</taxon>
        <taxon>Candidatus Segetimicrobiaceae</taxon>
        <taxon>Candidatus Segetimicrobium</taxon>
    </lineage>
</organism>
<dbReference type="GO" id="GO:0004493">
    <property type="term" value="F:methylmalonyl-CoA epimerase activity"/>
    <property type="evidence" value="ECO:0007669"/>
    <property type="project" value="TreeGrafter"/>
</dbReference>
<comment type="caution">
    <text evidence="3">The sequence shown here is derived from an EMBL/GenBank/DDBJ whole genome shotgun (WGS) entry which is preliminary data.</text>
</comment>
<dbReference type="Gene3D" id="3.10.180.10">
    <property type="entry name" value="2,3-Dihydroxybiphenyl 1,2-Dioxygenase, domain 1"/>
    <property type="match status" value="1"/>
</dbReference>
<proteinExistence type="predicted"/>
<dbReference type="Pfam" id="PF00903">
    <property type="entry name" value="Glyoxalase"/>
    <property type="match status" value="1"/>
</dbReference>
<dbReference type="GO" id="GO:0046491">
    <property type="term" value="P:L-methylmalonyl-CoA metabolic process"/>
    <property type="evidence" value="ECO:0007669"/>
    <property type="project" value="TreeGrafter"/>
</dbReference>
<accession>A0A537M160</accession>
<name>A0A537M160_9BACT</name>
<evidence type="ECO:0000256" key="1">
    <source>
        <dbReference type="ARBA" id="ARBA00022723"/>
    </source>
</evidence>
<dbReference type="Proteomes" id="UP000320393">
    <property type="component" value="Unassembled WGS sequence"/>
</dbReference>
<dbReference type="PANTHER" id="PTHR43048">
    <property type="entry name" value="METHYLMALONYL-COA EPIMERASE"/>
    <property type="match status" value="1"/>
</dbReference>
<evidence type="ECO:0000259" key="2">
    <source>
        <dbReference type="PROSITE" id="PS51819"/>
    </source>
</evidence>